<protein>
    <recommendedName>
        <fullName evidence="5">NAD(P)-binding domain-containing protein</fullName>
    </recommendedName>
</protein>
<sequence>MASKGIALILGAGSNVGQALSSTFSQAGYKVALVSRSAKQSSSATQVSIAADLTNPDSIPPIFDSVRKSLGADPNIVIYNAAALTPPSDATNLFSIDIAKFESDLRLNSTSAYVAAREAVAGFEKLDKSLSKVFIYTGNWLNAVTMPNPVYVTLGSGKSAAASWIGAASVYYKEKGYSFYFADERTPEGKAIEGAISGPAHAEVYLQLADGKVDAPWHTTFVAGKGIVDFPETRKAYIDNYVGK</sequence>
<dbReference type="GO" id="GO:0016491">
    <property type="term" value="F:oxidoreductase activity"/>
    <property type="evidence" value="ECO:0007669"/>
    <property type="project" value="UniProtKB-KW"/>
</dbReference>
<dbReference type="InterPro" id="IPR036291">
    <property type="entry name" value="NAD(P)-bd_dom_sf"/>
</dbReference>
<dbReference type="Pfam" id="PF00106">
    <property type="entry name" value="adh_short"/>
    <property type="match status" value="1"/>
</dbReference>
<dbReference type="EMBL" id="KZ679679">
    <property type="protein sequence ID" value="PTB55367.1"/>
    <property type="molecule type" value="Genomic_DNA"/>
</dbReference>
<proteinExistence type="inferred from homology"/>
<reference evidence="3 4" key="1">
    <citation type="submission" date="2016-07" db="EMBL/GenBank/DDBJ databases">
        <title>Multiple horizontal gene transfer events from other fungi enriched the ability of initially mycotrophic Trichoderma (Ascomycota) to feed on dead plant biomass.</title>
        <authorList>
            <consortium name="DOE Joint Genome Institute"/>
            <person name="Aerts A."/>
            <person name="Atanasova L."/>
            <person name="Chenthamara K."/>
            <person name="Zhang J."/>
            <person name="Grujic M."/>
            <person name="Henrissat B."/>
            <person name="Kuo A."/>
            <person name="Salamov A."/>
            <person name="Lipzen A."/>
            <person name="Labutti K."/>
            <person name="Barry K."/>
            <person name="Miao Y."/>
            <person name="Rahimi M.J."/>
            <person name="Shen Q."/>
            <person name="Grigoriev I.V."/>
            <person name="Kubicek C.P."/>
            <person name="Druzhinina I.S."/>
        </authorList>
    </citation>
    <scope>NUCLEOTIDE SEQUENCE [LARGE SCALE GENOMIC DNA]</scope>
    <source>
        <strain evidence="3 4">CBS 226.95</strain>
    </source>
</reference>
<dbReference type="PANTHER" id="PTHR43669">
    <property type="entry name" value="5-KETO-D-GLUCONATE 5-REDUCTASE"/>
    <property type="match status" value="1"/>
</dbReference>
<gene>
    <name evidence="3" type="ORF">M431DRAFT_4384</name>
</gene>
<dbReference type="AlphaFoldDB" id="A0A2T4AE59"/>
<dbReference type="Proteomes" id="UP000241690">
    <property type="component" value="Unassembled WGS sequence"/>
</dbReference>
<dbReference type="GeneID" id="36623737"/>
<dbReference type="Gene3D" id="3.40.50.720">
    <property type="entry name" value="NAD(P)-binding Rossmann-like Domain"/>
    <property type="match status" value="1"/>
</dbReference>
<accession>A0A2T4AE59</accession>
<keyword evidence="2" id="KW-0560">Oxidoreductase</keyword>
<dbReference type="PANTHER" id="PTHR43669:SF4">
    <property type="entry name" value="SHORT-CHAIN DEHYDROGENASE"/>
    <property type="match status" value="1"/>
</dbReference>
<evidence type="ECO:0008006" key="5">
    <source>
        <dbReference type="Google" id="ProtNLM"/>
    </source>
</evidence>
<dbReference type="STRING" id="983964.A0A2T4AE59"/>
<dbReference type="SUPFAM" id="SSF51735">
    <property type="entry name" value="NAD(P)-binding Rossmann-fold domains"/>
    <property type="match status" value="1"/>
</dbReference>
<organism evidence="3 4">
    <name type="scientific">Trichoderma harzianum CBS 226.95</name>
    <dbReference type="NCBI Taxonomy" id="983964"/>
    <lineage>
        <taxon>Eukaryota</taxon>
        <taxon>Fungi</taxon>
        <taxon>Dikarya</taxon>
        <taxon>Ascomycota</taxon>
        <taxon>Pezizomycotina</taxon>
        <taxon>Sordariomycetes</taxon>
        <taxon>Hypocreomycetidae</taxon>
        <taxon>Hypocreales</taxon>
        <taxon>Hypocreaceae</taxon>
        <taxon>Trichoderma</taxon>
    </lineage>
</organism>
<evidence type="ECO:0000256" key="2">
    <source>
        <dbReference type="ARBA" id="ARBA00023002"/>
    </source>
</evidence>
<dbReference type="InterPro" id="IPR002347">
    <property type="entry name" value="SDR_fam"/>
</dbReference>
<dbReference type="RefSeq" id="XP_024775044.1">
    <property type="nucleotide sequence ID" value="XM_024915170.1"/>
</dbReference>
<evidence type="ECO:0000256" key="1">
    <source>
        <dbReference type="ARBA" id="ARBA00006484"/>
    </source>
</evidence>
<name>A0A2T4AE59_TRIHA</name>
<keyword evidence="4" id="KW-1185">Reference proteome</keyword>
<evidence type="ECO:0000313" key="3">
    <source>
        <dbReference type="EMBL" id="PTB55367.1"/>
    </source>
</evidence>
<evidence type="ECO:0000313" key="4">
    <source>
        <dbReference type="Proteomes" id="UP000241690"/>
    </source>
</evidence>
<comment type="similarity">
    <text evidence="1">Belongs to the short-chain dehydrogenases/reductases (SDR) family.</text>
</comment>